<dbReference type="InterPro" id="IPR036269">
    <property type="entry name" value="Rho_N_sf"/>
</dbReference>
<dbReference type="InterPro" id="IPR011112">
    <property type="entry name" value="Rho-like_N"/>
</dbReference>
<name>A0A521BP96_9BACT</name>
<protein>
    <submittedName>
        <fullName evidence="2">Rho termination factor, N-terminal domain</fullName>
    </submittedName>
</protein>
<evidence type="ECO:0000313" key="2">
    <source>
        <dbReference type="EMBL" id="SMO48919.1"/>
    </source>
</evidence>
<dbReference type="Gene3D" id="1.10.720.10">
    <property type="match status" value="1"/>
</dbReference>
<accession>A0A521BP96</accession>
<dbReference type="OrthoDB" id="3731224at2"/>
<keyword evidence="3" id="KW-1185">Reference proteome</keyword>
<evidence type="ECO:0000259" key="1">
    <source>
        <dbReference type="SMART" id="SM00959"/>
    </source>
</evidence>
<organism evidence="2 3">
    <name type="scientific">Balnearium lithotrophicum</name>
    <dbReference type="NCBI Taxonomy" id="223788"/>
    <lineage>
        <taxon>Bacteria</taxon>
        <taxon>Pseudomonadati</taxon>
        <taxon>Aquificota</taxon>
        <taxon>Aquificia</taxon>
        <taxon>Desulfurobacteriales</taxon>
        <taxon>Desulfurobacteriaceae</taxon>
        <taxon>Balnearium</taxon>
    </lineage>
</organism>
<dbReference type="AlphaFoldDB" id="A0A521BP96"/>
<proteinExistence type="predicted"/>
<dbReference type="EMBL" id="FXTM01000006">
    <property type="protein sequence ID" value="SMO48919.1"/>
    <property type="molecule type" value="Genomic_DNA"/>
</dbReference>
<dbReference type="Proteomes" id="UP000317315">
    <property type="component" value="Unassembled WGS sequence"/>
</dbReference>
<dbReference type="RefSeq" id="WP_142934710.1">
    <property type="nucleotide sequence ID" value="NZ_FXTM01000006.1"/>
</dbReference>
<gene>
    <name evidence="2" type="ORF">SAMN06269117_10673</name>
</gene>
<dbReference type="SMART" id="SM00959">
    <property type="entry name" value="Rho_N"/>
    <property type="match status" value="1"/>
</dbReference>
<dbReference type="SUPFAM" id="SSF68912">
    <property type="entry name" value="Rho N-terminal domain-like"/>
    <property type="match status" value="1"/>
</dbReference>
<dbReference type="Pfam" id="PF07498">
    <property type="entry name" value="Rho_N"/>
    <property type="match status" value="1"/>
</dbReference>
<dbReference type="GO" id="GO:0006353">
    <property type="term" value="P:DNA-templated transcription termination"/>
    <property type="evidence" value="ECO:0007669"/>
    <property type="project" value="InterPro"/>
</dbReference>
<reference evidence="2 3" key="1">
    <citation type="submission" date="2017-05" db="EMBL/GenBank/DDBJ databases">
        <authorList>
            <person name="Varghese N."/>
            <person name="Submissions S."/>
        </authorList>
    </citation>
    <scope>NUCLEOTIDE SEQUENCE [LARGE SCALE GENOMIC DNA]</scope>
    <source>
        <strain evidence="2 3">DSM 16304</strain>
    </source>
</reference>
<evidence type="ECO:0000313" key="3">
    <source>
        <dbReference type="Proteomes" id="UP000317315"/>
    </source>
</evidence>
<feature type="domain" description="Rho termination factor-like N-terminal" evidence="1">
    <location>
        <begin position="9"/>
        <end position="51"/>
    </location>
</feature>
<sequence length="200" mass="23464">MRLELTLEEVEKLTRRELYKVAKELKIRGRSRMRKRELLESIKRELLLIEKASVDEPITSNVEYIEPVKGEREEVELPTYSEEFVSLIPVNPELSLAVWNAFGDRGILRLYSKGRVVFETEIILDWKKYYIRYRAPFDEIYVELEVIRDGKKYSLISNRIVTPSDTVTIEGEGEIFEEISKVLELKEEPSLFVGYRGKNG</sequence>